<comment type="caution">
    <text evidence="1">The sequence shown here is derived from an EMBL/GenBank/DDBJ whole genome shotgun (WGS) entry which is preliminary data.</text>
</comment>
<dbReference type="OrthoDB" id="95129at2"/>
<dbReference type="EMBL" id="LXER01000006">
    <property type="protein sequence ID" value="OAT33846.1"/>
    <property type="molecule type" value="Genomic_DNA"/>
</dbReference>
<evidence type="ECO:0000313" key="2">
    <source>
        <dbReference type="Proteomes" id="UP000078410"/>
    </source>
</evidence>
<name>A0A1B7IVC9_9ENTR</name>
<accession>A0A1B7IVC9</accession>
<dbReference type="AlphaFoldDB" id="A0A1B7IVC9"/>
<dbReference type="Pfam" id="PF13289">
    <property type="entry name" value="SIR2_2"/>
    <property type="match status" value="1"/>
</dbReference>
<keyword evidence="2" id="KW-1185">Reference proteome</keyword>
<gene>
    <name evidence="1" type="ORF">M975_0381</name>
</gene>
<dbReference type="PATRIC" id="fig|1354251.4.peg.391"/>
<proteinExistence type="predicted"/>
<evidence type="ECO:0000313" key="1">
    <source>
        <dbReference type="EMBL" id="OAT33846.1"/>
    </source>
</evidence>
<reference evidence="1 2" key="1">
    <citation type="submission" date="2016-04" db="EMBL/GenBank/DDBJ databases">
        <title>ATOL: Assembling a taxonomically balanced genome-scale reconstruction of the evolutionary history of the Enterobacteriaceae.</title>
        <authorList>
            <person name="Plunkett G.III."/>
            <person name="Neeno-Eckwall E.C."/>
            <person name="Glasner J.D."/>
            <person name="Perna N.T."/>
        </authorList>
    </citation>
    <scope>NUCLEOTIDE SEQUENCE [LARGE SCALE GENOMIC DNA]</scope>
    <source>
        <strain evidence="1 2">ATCC 51605</strain>
    </source>
</reference>
<dbReference type="Proteomes" id="UP000078410">
    <property type="component" value="Unassembled WGS sequence"/>
</dbReference>
<sequence>MNIREFIGQYRNHPVLFIGAGISLRYLNNSHTWDGLLKYIAFELKGNNEFYLDIKAECQVDGKYNYSLIATKLEKAFNQALGEDRNGKFKEINDYFYAEMERENNLSRFKIYISKLVGRLDYRENKKEELAELKKIRKNVGSVITTNYDGLVEDVFSFEPLVGNDILLSNPYGSVYKIHGCNKDPSKIIITEDDYSHFDNKYELIRAQLLSIFIHNPIIFMGYGIGDENIKSLLKTIFTYVEPNSLTAQRIRNNFLLVEFEKDSASHDITEHDIDLEGFSTIRINKIKTDDFIEIYRALSNLNLPVSAMDIRKVQSIVKDIYSGVHDDGTSIKVNITEDIDSLNNSDKILVIGSSNSITYEHKNSSNFITDYFDIIDESNHQLLQLIDKINITSTQWFPIYGFCQICHELVKCEPLKTQQRRKIEEYLAGLPIAVQNTHDNWGDIYSDESITRTNKIKSIIWSTWNDIIVADDVEGLLRSMPDKKGTDYRRLLCVYDYKKYGDPH</sequence>
<dbReference type="RefSeq" id="WP_064557026.1">
    <property type="nucleotide sequence ID" value="NZ_LXER01000006.1"/>
</dbReference>
<protein>
    <submittedName>
        <fullName evidence="1">Uncharacterized protein</fullName>
    </submittedName>
</protein>
<organism evidence="1 2">
    <name type="scientific">Buttiauxella brennerae ATCC 51605</name>
    <dbReference type="NCBI Taxonomy" id="1354251"/>
    <lineage>
        <taxon>Bacteria</taxon>
        <taxon>Pseudomonadati</taxon>
        <taxon>Pseudomonadota</taxon>
        <taxon>Gammaproteobacteria</taxon>
        <taxon>Enterobacterales</taxon>
        <taxon>Enterobacteriaceae</taxon>
        <taxon>Buttiauxella</taxon>
    </lineage>
</organism>